<comment type="subcellular location">
    <subcellularLocation>
        <location evidence="1">Nucleus</location>
    </subcellularLocation>
</comment>
<proteinExistence type="predicted"/>
<keyword evidence="2" id="KW-0479">Metal-binding</keyword>
<evidence type="ECO:0000256" key="4">
    <source>
        <dbReference type="ARBA" id="ARBA00022771"/>
    </source>
</evidence>
<sequence length="252" mass="29382">MKCEDIEEDNERSKFLLPNSALGHLSFPFIKEEIKNEPDCYATQLKLESTNESVLHSIIKPETTSNAPASGVCEQLGFKEELCFDESFIDCYKNKDYLKKHLLTHSVHAGFKCDFCGKGFYTNGNLKKHHVIHTLQRLYKCDVCKKCFKAKFHLKIHSLTHNEQISHLCDVCGKGFTENRKLKIHLFTHSVQRPHRCDYCHKCFKRKKNLREHLLTHSSLRPYNCNNCGKCFKMKAKLKNHLLTHSDNHNKM</sequence>
<accession>A0A7R9JYU7</accession>
<keyword evidence="3" id="KW-0677">Repeat</keyword>
<dbReference type="EMBL" id="OE841280">
    <property type="protein sequence ID" value="CAD7595126.1"/>
    <property type="molecule type" value="Genomic_DNA"/>
</dbReference>
<evidence type="ECO:0000256" key="1">
    <source>
        <dbReference type="ARBA" id="ARBA00004123"/>
    </source>
</evidence>
<evidence type="ECO:0000256" key="5">
    <source>
        <dbReference type="ARBA" id="ARBA00022833"/>
    </source>
</evidence>
<dbReference type="Pfam" id="PF00096">
    <property type="entry name" value="zf-C2H2"/>
    <property type="match status" value="5"/>
</dbReference>
<dbReference type="FunFam" id="3.30.160.60:FF:000100">
    <property type="entry name" value="Zinc finger 45-like"/>
    <property type="match status" value="1"/>
</dbReference>
<evidence type="ECO:0000256" key="2">
    <source>
        <dbReference type="ARBA" id="ARBA00022723"/>
    </source>
</evidence>
<dbReference type="GO" id="GO:0005634">
    <property type="term" value="C:nucleus"/>
    <property type="evidence" value="ECO:0007669"/>
    <property type="project" value="UniProtKB-SubCell"/>
</dbReference>
<feature type="domain" description="C2H2-type" evidence="9">
    <location>
        <begin position="195"/>
        <end position="222"/>
    </location>
</feature>
<feature type="domain" description="C2H2-type" evidence="9">
    <location>
        <begin position="111"/>
        <end position="138"/>
    </location>
</feature>
<feature type="domain" description="C2H2-type" evidence="9">
    <location>
        <begin position="223"/>
        <end position="250"/>
    </location>
</feature>
<feature type="domain" description="C2H2-type" evidence="9">
    <location>
        <begin position="139"/>
        <end position="166"/>
    </location>
</feature>
<dbReference type="PROSITE" id="PS50157">
    <property type="entry name" value="ZINC_FINGER_C2H2_2"/>
    <property type="match status" value="5"/>
</dbReference>
<dbReference type="Gene3D" id="3.30.160.60">
    <property type="entry name" value="Classic Zinc Finger"/>
    <property type="match status" value="5"/>
</dbReference>
<dbReference type="PANTHER" id="PTHR24394">
    <property type="entry name" value="ZINC FINGER PROTEIN"/>
    <property type="match status" value="1"/>
</dbReference>
<keyword evidence="5" id="KW-0862">Zinc</keyword>
<dbReference type="GO" id="GO:0000981">
    <property type="term" value="F:DNA-binding transcription factor activity, RNA polymerase II-specific"/>
    <property type="evidence" value="ECO:0007669"/>
    <property type="project" value="TreeGrafter"/>
</dbReference>
<organism evidence="10">
    <name type="scientific">Timema genevievae</name>
    <name type="common">Walking stick</name>
    <dbReference type="NCBI Taxonomy" id="629358"/>
    <lineage>
        <taxon>Eukaryota</taxon>
        <taxon>Metazoa</taxon>
        <taxon>Ecdysozoa</taxon>
        <taxon>Arthropoda</taxon>
        <taxon>Hexapoda</taxon>
        <taxon>Insecta</taxon>
        <taxon>Pterygota</taxon>
        <taxon>Neoptera</taxon>
        <taxon>Polyneoptera</taxon>
        <taxon>Phasmatodea</taxon>
        <taxon>Timematodea</taxon>
        <taxon>Timematoidea</taxon>
        <taxon>Timematidae</taxon>
        <taxon>Timema</taxon>
    </lineage>
</organism>
<reference evidence="10" key="1">
    <citation type="submission" date="2020-11" db="EMBL/GenBank/DDBJ databases">
        <authorList>
            <person name="Tran Van P."/>
        </authorList>
    </citation>
    <scope>NUCLEOTIDE SEQUENCE</scope>
</reference>
<dbReference type="SUPFAM" id="SSF57667">
    <property type="entry name" value="beta-beta-alpha zinc fingers"/>
    <property type="match status" value="3"/>
</dbReference>
<keyword evidence="4 8" id="KW-0863">Zinc-finger</keyword>
<evidence type="ECO:0000256" key="3">
    <source>
        <dbReference type="ARBA" id="ARBA00022737"/>
    </source>
</evidence>
<dbReference type="PROSITE" id="PS00028">
    <property type="entry name" value="ZINC_FINGER_C2H2_1"/>
    <property type="match status" value="5"/>
</dbReference>
<evidence type="ECO:0000256" key="7">
    <source>
        <dbReference type="ARBA" id="ARBA00068876"/>
    </source>
</evidence>
<dbReference type="FunFam" id="3.30.160.60:FF:000446">
    <property type="entry name" value="Zinc finger protein"/>
    <property type="match status" value="1"/>
</dbReference>
<evidence type="ECO:0000259" key="9">
    <source>
        <dbReference type="PROSITE" id="PS50157"/>
    </source>
</evidence>
<feature type="domain" description="C2H2-type" evidence="9">
    <location>
        <begin position="167"/>
        <end position="194"/>
    </location>
</feature>
<protein>
    <recommendedName>
        <fullName evidence="7">Zinc finger protein 865</fullName>
    </recommendedName>
</protein>
<dbReference type="FunFam" id="3.30.160.60:FF:000145">
    <property type="entry name" value="Zinc finger protein 574"/>
    <property type="match status" value="1"/>
</dbReference>
<gene>
    <name evidence="10" type="ORF">TGEB3V08_LOCUS5913</name>
</gene>
<dbReference type="SMART" id="SM00355">
    <property type="entry name" value="ZnF_C2H2"/>
    <property type="match status" value="5"/>
</dbReference>
<evidence type="ECO:0000313" key="10">
    <source>
        <dbReference type="EMBL" id="CAD7595126.1"/>
    </source>
</evidence>
<evidence type="ECO:0000256" key="6">
    <source>
        <dbReference type="ARBA" id="ARBA00023242"/>
    </source>
</evidence>
<evidence type="ECO:0000256" key="8">
    <source>
        <dbReference type="PROSITE-ProRule" id="PRU00042"/>
    </source>
</evidence>
<dbReference type="InterPro" id="IPR036236">
    <property type="entry name" value="Znf_C2H2_sf"/>
</dbReference>
<dbReference type="PANTHER" id="PTHR24394:SF44">
    <property type="entry name" value="ZINC FINGER PROTEIN 271-LIKE"/>
    <property type="match status" value="1"/>
</dbReference>
<keyword evidence="6" id="KW-0539">Nucleus</keyword>
<dbReference type="AlphaFoldDB" id="A0A7R9JYU7"/>
<dbReference type="GO" id="GO:0008270">
    <property type="term" value="F:zinc ion binding"/>
    <property type="evidence" value="ECO:0007669"/>
    <property type="project" value="UniProtKB-KW"/>
</dbReference>
<dbReference type="InterPro" id="IPR013087">
    <property type="entry name" value="Znf_C2H2_type"/>
</dbReference>
<name>A0A7R9JYU7_TIMGE</name>